<dbReference type="SUPFAM" id="SSF52540">
    <property type="entry name" value="P-loop containing nucleoside triphosphate hydrolases"/>
    <property type="match status" value="1"/>
</dbReference>
<feature type="domain" description="DUF1980" evidence="2">
    <location>
        <begin position="193"/>
        <end position="314"/>
    </location>
</feature>
<dbReference type="RefSeq" id="WP_015513725.1">
    <property type="nucleotide sequence ID" value="NZ_JAJCNA010000007.1"/>
</dbReference>
<dbReference type="InterPro" id="IPR027417">
    <property type="entry name" value="P-loop_NTPase"/>
</dbReference>
<evidence type="ECO:0000313" key="4">
    <source>
        <dbReference type="EMBL" id="RGC44468.1"/>
    </source>
</evidence>
<organism evidence="3 5">
    <name type="scientific">Coprococcus catus</name>
    <dbReference type="NCBI Taxonomy" id="116085"/>
    <lineage>
        <taxon>Bacteria</taxon>
        <taxon>Bacillati</taxon>
        <taxon>Bacillota</taxon>
        <taxon>Clostridia</taxon>
        <taxon>Lachnospirales</taxon>
        <taxon>Lachnospiraceae</taxon>
        <taxon>Coprococcus</taxon>
    </lineage>
</organism>
<accession>A0A3E2TF03</accession>
<dbReference type="PANTHER" id="PTHR40047:SF1">
    <property type="entry name" value="UPF0703 PROTEIN YCGQ"/>
    <property type="match status" value="1"/>
</dbReference>
<evidence type="ECO:0000313" key="6">
    <source>
        <dbReference type="Proteomes" id="UP000261231"/>
    </source>
</evidence>
<reference evidence="5 6" key="1">
    <citation type="submission" date="2018-08" db="EMBL/GenBank/DDBJ databases">
        <title>A genome reference for cultivated species of the human gut microbiota.</title>
        <authorList>
            <person name="Zou Y."/>
            <person name="Xue W."/>
            <person name="Luo G."/>
        </authorList>
    </citation>
    <scope>NUCLEOTIDE SEQUENCE [LARGE SCALE GENOMIC DNA]</scope>
    <source>
        <strain evidence="3 5">AF45-17</strain>
        <strain evidence="4 6">AM28-39</strain>
    </source>
</reference>
<dbReference type="Proteomes" id="UP000261231">
    <property type="component" value="Unassembled WGS sequence"/>
</dbReference>
<dbReference type="InterPro" id="IPR048447">
    <property type="entry name" value="DUF1980_C"/>
</dbReference>
<proteinExistence type="predicted"/>
<sequence length="316" mass="36395">MDKLEVPVYLITGFLESGKTSFLQEIFESGEFADGERGLLISCEEGEVELDEKATLACKIDTVTLDEEEELTADFLENCKNVYKPKRVFVEYNGMWDPDTILSVDMPRGWEIYQIVTMIDASTFAVYLNNMKSIIGNMIKCTELVIFNRCSEEQDLPMFRRNLKALNSNVQMMFEHKDGRMIELGKDIPPYDLNAPIIDITDDDYGIWYMDAADDKDRYEGKTVRFTARIMKNRKLPKNFCVPGRKAMTCCAEDIRFIGFLCKYPELDNLKNGDWVTLTANMHYERRREYGGVGPVLYATEVVECAAPEDELVYFN</sequence>
<evidence type="ECO:0000259" key="2">
    <source>
        <dbReference type="Pfam" id="PF21537"/>
    </source>
</evidence>
<keyword evidence="6" id="KW-1185">Reference proteome</keyword>
<dbReference type="PANTHER" id="PTHR40047">
    <property type="entry name" value="UPF0703 PROTEIN YCGQ"/>
    <property type="match status" value="1"/>
</dbReference>
<dbReference type="Proteomes" id="UP000260773">
    <property type="component" value="Unassembled WGS sequence"/>
</dbReference>
<name>A0A3E2TF03_9FIRM</name>
<dbReference type="Pfam" id="PF21537">
    <property type="entry name" value="DUF1980_C"/>
    <property type="match status" value="1"/>
</dbReference>
<feature type="domain" description="CobW/HypB/UreG nucleotide-binding" evidence="1">
    <location>
        <begin position="7"/>
        <end position="172"/>
    </location>
</feature>
<dbReference type="InterPro" id="IPR052955">
    <property type="entry name" value="UPF0703_membrane_permease"/>
</dbReference>
<dbReference type="AlphaFoldDB" id="A0A3E2TF03"/>
<dbReference type="Gene3D" id="3.40.50.300">
    <property type="entry name" value="P-loop containing nucleotide triphosphate hydrolases"/>
    <property type="match status" value="1"/>
</dbReference>
<evidence type="ECO:0000313" key="5">
    <source>
        <dbReference type="Proteomes" id="UP000260773"/>
    </source>
</evidence>
<comment type="caution">
    <text evidence="3">The sequence shown here is derived from an EMBL/GenBank/DDBJ whole genome shotgun (WGS) entry which is preliminary data.</text>
</comment>
<dbReference type="Pfam" id="PF02492">
    <property type="entry name" value="cobW"/>
    <property type="match status" value="1"/>
</dbReference>
<evidence type="ECO:0000259" key="1">
    <source>
        <dbReference type="Pfam" id="PF02492"/>
    </source>
</evidence>
<dbReference type="EMBL" id="QVEP01000061">
    <property type="protein sequence ID" value="RGB73974.1"/>
    <property type="molecule type" value="Genomic_DNA"/>
</dbReference>
<dbReference type="EMBL" id="QVFD01000015">
    <property type="protein sequence ID" value="RGC44468.1"/>
    <property type="molecule type" value="Genomic_DNA"/>
</dbReference>
<dbReference type="InterPro" id="IPR003495">
    <property type="entry name" value="CobW/HypB/UreG_nucleotide-bd"/>
</dbReference>
<gene>
    <name evidence="3" type="ORF">DW070_15480</name>
    <name evidence="4" type="ORF">DW747_13285</name>
</gene>
<protein>
    <submittedName>
        <fullName evidence="3">GTPase</fullName>
    </submittedName>
</protein>
<dbReference type="OrthoDB" id="9770408at2"/>
<evidence type="ECO:0000313" key="3">
    <source>
        <dbReference type="EMBL" id="RGB73974.1"/>
    </source>
</evidence>